<keyword evidence="1" id="KW-0472">Membrane</keyword>
<keyword evidence="1" id="KW-1133">Transmembrane helix</keyword>
<feature type="transmembrane region" description="Helical" evidence="1">
    <location>
        <begin position="400"/>
        <end position="422"/>
    </location>
</feature>
<proteinExistence type="predicted"/>
<dbReference type="EMBL" id="ODYU01003649">
    <property type="protein sequence ID" value="SOQ42671.1"/>
    <property type="molecule type" value="Genomic_DNA"/>
</dbReference>
<organism evidence="2">
    <name type="scientific">Spodoptera frugiperda</name>
    <name type="common">Fall armyworm</name>
    <dbReference type="NCBI Taxonomy" id="7108"/>
    <lineage>
        <taxon>Eukaryota</taxon>
        <taxon>Metazoa</taxon>
        <taxon>Ecdysozoa</taxon>
        <taxon>Arthropoda</taxon>
        <taxon>Hexapoda</taxon>
        <taxon>Insecta</taxon>
        <taxon>Pterygota</taxon>
        <taxon>Neoptera</taxon>
        <taxon>Endopterygota</taxon>
        <taxon>Lepidoptera</taxon>
        <taxon>Glossata</taxon>
        <taxon>Ditrysia</taxon>
        <taxon>Noctuoidea</taxon>
        <taxon>Noctuidae</taxon>
        <taxon>Amphipyrinae</taxon>
        <taxon>Spodoptera</taxon>
    </lineage>
</organism>
<name>A0A2H1VPB0_SPOFR</name>
<sequence length="437" mass="48675">MRRTDPLNHWVSCSFFSIRSYTLERAPSFTDRQTNCLVGRLVASVTSEQGVPGSNPGSGKVLLGFFRLRATTEKFSNNRKQPSNTLPDLGIEPKTTFPAVALATTRPMRQSSITPLLSILFPKTITSQVKTCFEVLSRKGGRQAKLCLDGGNDRDEPSDRGVEWSYVRLPGKRSRVRFPGRAKYYWDISVIRKKSHLSSGKESGLGPVYGNRLTTYYMGLITQMVKTSDCLVGRLVAIATVRQGVSGSIPRSGKVMLNFARFFEKKTQPGSLARSLELCPVFGNRLTPYYLGLITQIVKSDCILYNGITQGVSGSGQIPGSGLCPTDYYWAFFENFSVVTRSLELCPVYGNSLTTYYMGLITQMTYRLIHILSVYVLIYISKKFNAIGNETVHCWTVGLLYALSAGNSLATLLVLWAAAIAYHQSIRLLFYRLHYTV</sequence>
<keyword evidence="1" id="KW-0812">Transmembrane</keyword>
<evidence type="ECO:0000313" key="2">
    <source>
        <dbReference type="EMBL" id="SOQ42671.1"/>
    </source>
</evidence>
<feature type="transmembrane region" description="Helical" evidence="1">
    <location>
        <begin position="364"/>
        <end position="380"/>
    </location>
</feature>
<accession>A0A2H1VPB0</accession>
<reference evidence="2" key="1">
    <citation type="submission" date="2016-07" db="EMBL/GenBank/DDBJ databases">
        <authorList>
            <person name="Bretaudeau A."/>
        </authorList>
    </citation>
    <scope>NUCLEOTIDE SEQUENCE</scope>
    <source>
        <strain evidence="2">Rice</strain>
        <tissue evidence="2">Whole body</tissue>
    </source>
</reference>
<protein>
    <submittedName>
        <fullName evidence="2">SFRICE_006680</fullName>
    </submittedName>
</protein>
<dbReference type="AlphaFoldDB" id="A0A2H1VPB0"/>
<gene>
    <name evidence="2" type="ORF">SFRICE_006680</name>
</gene>
<evidence type="ECO:0000256" key="1">
    <source>
        <dbReference type="SAM" id="Phobius"/>
    </source>
</evidence>